<gene>
    <name evidence="17" type="ORF">CGI_10027861</name>
</gene>
<comment type="subcellular location">
    <subcellularLocation>
        <location evidence="1">Membrane</location>
        <topology evidence="1">Multi-pass membrane protein</topology>
    </subcellularLocation>
</comment>
<evidence type="ECO:0000256" key="16">
    <source>
        <dbReference type="ARBA" id="ARBA00048964"/>
    </source>
</evidence>
<dbReference type="FunFam" id="3.40.630.30:FF:000043">
    <property type="entry name" value="Glucosamine 6-phosphate N-acetyltransferase"/>
    <property type="match status" value="1"/>
</dbReference>
<evidence type="ECO:0000256" key="6">
    <source>
        <dbReference type="ARBA" id="ARBA00012703"/>
    </source>
</evidence>
<proteinExistence type="inferred from homology"/>
<evidence type="ECO:0000256" key="11">
    <source>
        <dbReference type="ARBA" id="ARBA00023098"/>
    </source>
</evidence>
<dbReference type="SMART" id="SM01269">
    <property type="entry name" value="Lipid_DES"/>
    <property type="match status" value="1"/>
</dbReference>
<evidence type="ECO:0000256" key="3">
    <source>
        <dbReference type="ARBA" id="ARBA00006048"/>
    </source>
</evidence>
<evidence type="ECO:0000256" key="5">
    <source>
        <dbReference type="ARBA" id="ARBA00012021"/>
    </source>
</evidence>
<keyword evidence="12" id="KW-0472">Membrane</keyword>
<dbReference type="EC" id="1.14.19.17" evidence="5"/>
<comment type="similarity">
    <text evidence="3">Belongs to the acetyltransferase family. GNA1 subfamily.</text>
</comment>
<dbReference type="HOGENOM" id="CLU_442959_0_0_1"/>
<dbReference type="GO" id="GO:0004343">
    <property type="term" value="F:glucosamine 6-phosphate N-acetyltransferase activity"/>
    <property type="evidence" value="ECO:0007669"/>
    <property type="project" value="UniProtKB-EC"/>
</dbReference>
<protein>
    <recommendedName>
        <fullName evidence="14">Phosphoglucosamine acetylase</fullName>
        <ecNumber evidence="5">1.14.19.17</ecNumber>
        <ecNumber evidence="6">2.3.1.4</ecNumber>
    </recommendedName>
    <alternativeName>
        <fullName evidence="15">Phosphoglucosamine transacetylase</fullName>
    </alternativeName>
</protein>
<keyword evidence="11" id="KW-0443">Lipid metabolism</keyword>
<dbReference type="InterPro" id="IPR016181">
    <property type="entry name" value="Acyl_CoA_acyltransferase"/>
</dbReference>
<evidence type="ECO:0000256" key="1">
    <source>
        <dbReference type="ARBA" id="ARBA00004141"/>
    </source>
</evidence>
<accession>K1QTQ9</accession>
<keyword evidence="10" id="KW-0560">Oxidoreductase</keyword>
<comment type="catalytic activity">
    <reaction evidence="16">
        <text>D-glucosamine 6-phosphate + acetyl-CoA = N-acetyl-D-glucosamine 6-phosphate + CoA + H(+)</text>
        <dbReference type="Rhea" id="RHEA:10292"/>
        <dbReference type="ChEBI" id="CHEBI:15378"/>
        <dbReference type="ChEBI" id="CHEBI:57287"/>
        <dbReference type="ChEBI" id="CHEBI:57288"/>
        <dbReference type="ChEBI" id="CHEBI:57513"/>
        <dbReference type="ChEBI" id="CHEBI:58725"/>
        <dbReference type="EC" id="2.3.1.4"/>
    </reaction>
</comment>
<evidence type="ECO:0000256" key="7">
    <source>
        <dbReference type="ARBA" id="ARBA00022679"/>
    </source>
</evidence>
<dbReference type="InParanoid" id="K1QTQ9"/>
<evidence type="ECO:0000256" key="13">
    <source>
        <dbReference type="ARBA" id="ARBA00023315"/>
    </source>
</evidence>
<evidence type="ECO:0000256" key="15">
    <source>
        <dbReference type="ARBA" id="ARBA00030832"/>
    </source>
</evidence>
<keyword evidence="8" id="KW-0812">Transmembrane</keyword>
<dbReference type="InterPro" id="IPR000182">
    <property type="entry name" value="GNAT_dom"/>
</dbReference>
<keyword evidence="7" id="KW-0808">Transferase</keyword>
<dbReference type="InterPro" id="IPR013866">
    <property type="entry name" value="Sphingolipid_d4-desaturase_N"/>
</dbReference>
<dbReference type="CDD" id="cd04301">
    <property type="entry name" value="NAT_SF"/>
    <property type="match status" value="1"/>
</dbReference>
<sequence length="617" mass="71021">MGARVSREDYEWVYTEEPHATRRKEIMAPWSVNPNFLGIYSSASNVTKKYEKCEIKSINGWEKTPGHTTAKYPQVKKLMGPDPNLKYKVLFLVTLQILAMSVISTQSWPIVFLMAYIFGGTINHSLNLAIHEIAHNLAFGHGRPLANRALGMIANLPIGVPISVSFKKYHLEHHRYQGDVKKDVDIPSEFEGKMFNRTLLKLIWVILQPYFYAFRPLFIRPMPVTLLEVINFIVQVLFDVMVYKFFGVKAIFYFIQGTFLGTGLHPLSGHFISEHYMFIKGQETYSYYGPLNLLTFNVGYHNEHHDFPSIPGSRLPELKKIAPEYYDNLPHYSSWVKVIYDFIMDPEIGPYSRVYQTIFYVLAGGVGLNTNTQGRFLCRQRPVFPVQYKPPDSFYSKDDSHSLGEDSAHWIWSMSDPSRLSHLSKQVENGVEEVFLFDPQLLGDLQFEDQKCATYKPEISPTHPGEGLTLRPLCVSDFDKGYLTLLTHLTKVGDISREQFEERFQAMVRTQPNLYYTVVIEDDVTHQVVGSATLVKEMHFIRQCASRGRIEDVVVNRTYQGKQLGKLLVDVLTLLSKKVGCYKVSLECLDNMVPFYSKFGYVKEEGQNYMCRRYVPK</sequence>
<reference evidence="17" key="1">
    <citation type="journal article" date="2012" name="Nature">
        <title>The oyster genome reveals stress adaptation and complexity of shell formation.</title>
        <authorList>
            <person name="Zhang G."/>
            <person name="Fang X."/>
            <person name="Guo X."/>
            <person name="Li L."/>
            <person name="Luo R."/>
            <person name="Xu F."/>
            <person name="Yang P."/>
            <person name="Zhang L."/>
            <person name="Wang X."/>
            <person name="Qi H."/>
            <person name="Xiong Z."/>
            <person name="Que H."/>
            <person name="Xie Y."/>
            <person name="Holland P.W."/>
            <person name="Paps J."/>
            <person name="Zhu Y."/>
            <person name="Wu F."/>
            <person name="Chen Y."/>
            <person name="Wang J."/>
            <person name="Peng C."/>
            <person name="Meng J."/>
            <person name="Yang L."/>
            <person name="Liu J."/>
            <person name="Wen B."/>
            <person name="Zhang N."/>
            <person name="Huang Z."/>
            <person name="Zhu Q."/>
            <person name="Feng Y."/>
            <person name="Mount A."/>
            <person name="Hedgecock D."/>
            <person name="Xu Z."/>
            <person name="Liu Y."/>
            <person name="Domazet-Loso T."/>
            <person name="Du Y."/>
            <person name="Sun X."/>
            <person name="Zhang S."/>
            <person name="Liu B."/>
            <person name="Cheng P."/>
            <person name="Jiang X."/>
            <person name="Li J."/>
            <person name="Fan D."/>
            <person name="Wang W."/>
            <person name="Fu W."/>
            <person name="Wang T."/>
            <person name="Wang B."/>
            <person name="Zhang J."/>
            <person name="Peng Z."/>
            <person name="Li Y."/>
            <person name="Li N."/>
            <person name="Wang J."/>
            <person name="Chen M."/>
            <person name="He Y."/>
            <person name="Tan F."/>
            <person name="Song X."/>
            <person name="Zheng Q."/>
            <person name="Huang R."/>
            <person name="Yang H."/>
            <person name="Du X."/>
            <person name="Chen L."/>
            <person name="Yang M."/>
            <person name="Gaffney P.M."/>
            <person name="Wang S."/>
            <person name="Luo L."/>
            <person name="She Z."/>
            <person name="Ming Y."/>
            <person name="Huang W."/>
            <person name="Zhang S."/>
            <person name="Huang B."/>
            <person name="Zhang Y."/>
            <person name="Qu T."/>
            <person name="Ni P."/>
            <person name="Miao G."/>
            <person name="Wang J."/>
            <person name="Wang Q."/>
            <person name="Steinberg C.E."/>
            <person name="Wang H."/>
            <person name="Li N."/>
            <person name="Qian L."/>
            <person name="Zhang G."/>
            <person name="Li Y."/>
            <person name="Yang H."/>
            <person name="Liu X."/>
            <person name="Wang J."/>
            <person name="Yin Y."/>
            <person name="Wang J."/>
        </authorList>
    </citation>
    <scope>NUCLEOTIDE SEQUENCE [LARGE SCALE GENOMIC DNA]</scope>
    <source>
        <strain evidence="17">05x7-T-G4-1.051#20</strain>
    </source>
</reference>
<dbReference type="EC" id="2.3.1.4" evidence="6"/>
<dbReference type="GO" id="GO:0042284">
    <property type="term" value="F:sphingolipid delta-4 desaturase activity"/>
    <property type="evidence" value="ECO:0007669"/>
    <property type="project" value="UniProtKB-EC"/>
</dbReference>
<keyword evidence="13" id="KW-0012">Acyltransferase</keyword>
<dbReference type="CDD" id="cd03508">
    <property type="entry name" value="Delta4-sphingolipid-FADS-like"/>
    <property type="match status" value="1"/>
</dbReference>
<dbReference type="GO" id="GO:0046513">
    <property type="term" value="P:ceramide biosynthetic process"/>
    <property type="evidence" value="ECO:0007669"/>
    <property type="project" value="TreeGrafter"/>
</dbReference>
<evidence type="ECO:0000256" key="8">
    <source>
        <dbReference type="ARBA" id="ARBA00022692"/>
    </source>
</evidence>
<evidence type="ECO:0000256" key="2">
    <source>
        <dbReference type="ARBA" id="ARBA00004832"/>
    </source>
</evidence>
<dbReference type="EMBL" id="JH818873">
    <property type="protein sequence ID" value="EKC40212.1"/>
    <property type="molecule type" value="Genomic_DNA"/>
</dbReference>
<dbReference type="InterPro" id="IPR011388">
    <property type="entry name" value="DES1/DES2"/>
</dbReference>
<name>K1QTQ9_MAGGI</name>
<dbReference type="FunCoup" id="K1QTQ9">
    <property type="interactions" value="765"/>
</dbReference>
<dbReference type="AlphaFoldDB" id="K1QTQ9"/>
<organism evidence="17">
    <name type="scientific">Magallana gigas</name>
    <name type="common">Pacific oyster</name>
    <name type="synonym">Crassostrea gigas</name>
    <dbReference type="NCBI Taxonomy" id="29159"/>
    <lineage>
        <taxon>Eukaryota</taxon>
        <taxon>Metazoa</taxon>
        <taxon>Spiralia</taxon>
        <taxon>Lophotrochozoa</taxon>
        <taxon>Mollusca</taxon>
        <taxon>Bivalvia</taxon>
        <taxon>Autobranchia</taxon>
        <taxon>Pteriomorphia</taxon>
        <taxon>Ostreida</taxon>
        <taxon>Ostreoidea</taxon>
        <taxon>Ostreidae</taxon>
        <taxon>Magallana</taxon>
    </lineage>
</organism>
<dbReference type="InterPro" id="IPR005804">
    <property type="entry name" value="FA_desaturase_dom"/>
</dbReference>
<dbReference type="Pfam" id="PF08557">
    <property type="entry name" value="Lipid_DES"/>
    <property type="match status" value="1"/>
</dbReference>
<dbReference type="PROSITE" id="PS51186">
    <property type="entry name" value="GNAT"/>
    <property type="match status" value="1"/>
</dbReference>
<dbReference type="SUPFAM" id="SSF55729">
    <property type="entry name" value="Acyl-CoA N-acyltransferases (Nat)"/>
    <property type="match status" value="1"/>
</dbReference>
<dbReference type="Pfam" id="PF00583">
    <property type="entry name" value="Acetyltransf_1"/>
    <property type="match status" value="1"/>
</dbReference>
<evidence type="ECO:0000313" key="17">
    <source>
        <dbReference type="EMBL" id="EKC40212.1"/>
    </source>
</evidence>
<evidence type="ECO:0000256" key="10">
    <source>
        <dbReference type="ARBA" id="ARBA00023002"/>
    </source>
</evidence>
<dbReference type="Gene3D" id="3.40.630.30">
    <property type="match status" value="1"/>
</dbReference>
<dbReference type="PANTHER" id="PTHR12879">
    <property type="entry name" value="SPHINGOLIPID DELTA 4 DESATURASE/C-4 HYDROXYLASE PROTEIN DES2"/>
    <property type="match status" value="1"/>
</dbReference>
<keyword evidence="9" id="KW-1133">Transmembrane helix</keyword>
<evidence type="ECO:0000256" key="9">
    <source>
        <dbReference type="ARBA" id="ARBA00022989"/>
    </source>
</evidence>
<dbReference type="Pfam" id="PF00487">
    <property type="entry name" value="FA_desaturase"/>
    <property type="match status" value="1"/>
</dbReference>
<evidence type="ECO:0000256" key="4">
    <source>
        <dbReference type="ARBA" id="ARBA00006146"/>
    </source>
</evidence>
<evidence type="ECO:0000256" key="12">
    <source>
        <dbReference type="ARBA" id="ARBA00023136"/>
    </source>
</evidence>
<comment type="pathway">
    <text evidence="2">Nucleotide-sugar biosynthesis; UDP-N-acetyl-alpha-D-glucosamine biosynthesis; N-acetyl-alpha-D-glucosamine 1-phosphate from alpha-D-glucosamine 6-phosphate (route I): step 1/2.</text>
</comment>
<comment type="similarity">
    <text evidence="4">Belongs to the fatty acid desaturase type 1 family. DEGS subfamily.</text>
</comment>
<dbReference type="PANTHER" id="PTHR12879:SF8">
    <property type="entry name" value="SPHINGOLIPID DELTA(4)-DESATURASE DES1"/>
    <property type="match status" value="1"/>
</dbReference>
<evidence type="ECO:0000256" key="14">
    <source>
        <dbReference type="ARBA" id="ARBA00030011"/>
    </source>
</evidence>
<dbReference type="GO" id="GO:0016020">
    <property type="term" value="C:membrane"/>
    <property type="evidence" value="ECO:0007669"/>
    <property type="project" value="UniProtKB-SubCell"/>
</dbReference>